<keyword evidence="3" id="KW-1185">Reference proteome</keyword>
<dbReference type="InterPro" id="IPR009677">
    <property type="entry name" value="DUF1266"/>
</dbReference>
<organism evidence="2 3">
    <name type="scientific">Paenibacillus vulneris</name>
    <dbReference type="NCBI Taxonomy" id="1133364"/>
    <lineage>
        <taxon>Bacteria</taxon>
        <taxon>Bacillati</taxon>
        <taxon>Bacillota</taxon>
        <taxon>Bacilli</taxon>
        <taxon>Bacillales</taxon>
        <taxon>Paenibacillaceae</taxon>
        <taxon>Paenibacillus</taxon>
    </lineage>
</organism>
<protein>
    <submittedName>
        <fullName evidence="2">DUF1266 domain-containing protein</fullName>
    </submittedName>
</protein>
<dbReference type="RefSeq" id="WP_345591057.1">
    <property type="nucleotide sequence ID" value="NZ_BAABJG010000026.1"/>
</dbReference>
<sequence length="215" mass="24466">MNPGAEQIKLASQPYVEALTAMCIVGRDGDYHVQNPEWIYSKRSFMRNMFAHWGVGSSDELKQNIEWSIATGQRKEFDDMTLLLSSLSEQDRMRYLESQKGDTAQSFKLSIVNSYLGRMPAGGIAANDYTWAVFKCCAGHKMDYLTEDEKWTYIGDIIQLVKSQYSNWKDYLISFTVGGAFNSTLQSSDYISENRAIITKLLVSDYSPLRQAILK</sequence>
<accession>A0ABW3UW42</accession>
<comment type="caution">
    <text evidence="2">The sequence shown here is derived from an EMBL/GenBank/DDBJ whole genome shotgun (WGS) entry which is preliminary data.</text>
</comment>
<dbReference type="Proteomes" id="UP001597180">
    <property type="component" value="Unassembled WGS sequence"/>
</dbReference>
<dbReference type="Pfam" id="PF06889">
    <property type="entry name" value="DUF1266"/>
    <property type="match status" value="1"/>
</dbReference>
<evidence type="ECO:0000313" key="2">
    <source>
        <dbReference type="EMBL" id="MFD1224601.1"/>
    </source>
</evidence>
<evidence type="ECO:0000259" key="1">
    <source>
        <dbReference type="Pfam" id="PF06889"/>
    </source>
</evidence>
<evidence type="ECO:0000313" key="3">
    <source>
        <dbReference type="Proteomes" id="UP001597180"/>
    </source>
</evidence>
<dbReference type="EMBL" id="JBHTLU010000046">
    <property type="protein sequence ID" value="MFD1224601.1"/>
    <property type="molecule type" value="Genomic_DNA"/>
</dbReference>
<gene>
    <name evidence="2" type="ORF">ACFQ4B_31285</name>
</gene>
<name>A0ABW3UW42_9BACL</name>
<proteinExistence type="predicted"/>
<feature type="domain" description="DUF1266" evidence="1">
    <location>
        <begin position="52"/>
        <end position="211"/>
    </location>
</feature>
<reference evidence="3" key="1">
    <citation type="journal article" date="2019" name="Int. J. Syst. Evol. Microbiol.">
        <title>The Global Catalogue of Microorganisms (GCM) 10K type strain sequencing project: providing services to taxonomists for standard genome sequencing and annotation.</title>
        <authorList>
            <consortium name="The Broad Institute Genomics Platform"/>
            <consortium name="The Broad Institute Genome Sequencing Center for Infectious Disease"/>
            <person name="Wu L."/>
            <person name="Ma J."/>
        </authorList>
    </citation>
    <scope>NUCLEOTIDE SEQUENCE [LARGE SCALE GENOMIC DNA]</scope>
    <source>
        <strain evidence="3">CCUG 53270</strain>
    </source>
</reference>